<sequence>MDLKELINQFNKLPRFQPDPINPKNIVNDEHWYFKIHPAHDKPGDTLHTVSTGGSWHEEGPVDVPSSPLPHYRARKVLALLLKSFIGNLGPAGTAGGLRPFAPCSWDTDYQYLATEEEMKIVGVRQDVVFVCSVPASMIEIEQKMWKFGQEVKDIATAGRSS</sequence>
<evidence type="ECO:0000313" key="2">
    <source>
        <dbReference type="Proteomes" id="UP000178129"/>
    </source>
</evidence>
<protein>
    <submittedName>
        <fullName evidence="1">Uncharacterized protein</fullName>
    </submittedName>
</protein>
<dbReference type="EMBL" id="FJUW01000011">
    <property type="protein sequence ID" value="CZS95900.1"/>
    <property type="molecule type" value="Genomic_DNA"/>
</dbReference>
<dbReference type="InParanoid" id="A0A1E1KD47"/>
<accession>A0A1E1KD47</accession>
<dbReference type="Proteomes" id="UP000178129">
    <property type="component" value="Unassembled WGS sequence"/>
</dbReference>
<reference evidence="2" key="1">
    <citation type="submission" date="2016-03" db="EMBL/GenBank/DDBJ databases">
        <authorList>
            <person name="Ploux O."/>
        </authorList>
    </citation>
    <scope>NUCLEOTIDE SEQUENCE [LARGE SCALE GENOMIC DNA]</scope>
    <source>
        <strain evidence="2">UK7</strain>
    </source>
</reference>
<dbReference type="STRING" id="914237.A0A1E1KD47"/>
<proteinExistence type="predicted"/>
<keyword evidence="2" id="KW-1185">Reference proteome</keyword>
<organism evidence="1 2">
    <name type="scientific">Rhynchosporium graminicola</name>
    <dbReference type="NCBI Taxonomy" id="2792576"/>
    <lineage>
        <taxon>Eukaryota</taxon>
        <taxon>Fungi</taxon>
        <taxon>Dikarya</taxon>
        <taxon>Ascomycota</taxon>
        <taxon>Pezizomycotina</taxon>
        <taxon>Leotiomycetes</taxon>
        <taxon>Helotiales</taxon>
        <taxon>Ploettnerulaceae</taxon>
        <taxon>Rhynchosporium</taxon>
    </lineage>
</organism>
<evidence type="ECO:0000313" key="1">
    <source>
        <dbReference type="EMBL" id="CZS95900.1"/>
    </source>
</evidence>
<comment type="caution">
    <text evidence="1">The sequence shown here is derived from an EMBL/GenBank/DDBJ whole genome shotgun (WGS) entry which is preliminary data.</text>
</comment>
<gene>
    <name evidence="1" type="ORF">RCO7_08826</name>
</gene>
<name>A0A1E1KD47_9HELO</name>
<dbReference type="AlphaFoldDB" id="A0A1E1KD47"/>